<evidence type="ECO:0000256" key="2">
    <source>
        <dbReference type="PROSITE-ProRule" id="PRU00504"/>
    </source>
</evidence>
<dbReference type="GO" id="GO:0000209">
    <property type="term" value="P:protein polyubiquitination"/>
    <property type="evidence" value="ECO:0007669"/>
    <property type="project" value="TreeGrafter"/>
</dbReference>
<evidence type="ECO:0000313" key="3">
    <source>
        <dbReference type="Proteomes" id="UP000695026"/>
    </source>
</evidence>
<sequence length="310" mass="34467">MLNSYYLKAFDDEKIKKALQFNNKWKLSGIQKIHYNSLIKIIGGFGTSSGKLIWPNSLTTTPEGDLAVKDSGTGNIQIFTIDGRPKQRFSYGFEPIKGLGDITCMKNGVLLVTNGTKIIQLFSKDGDLIHELKSPKVTWPYSYGITVLKSNKIAVSDWTNGGKINIIGVDWRMNAILKTNSIEGFHRPVRMAVNENEDMLVTEGQLFGRFQGCCIKVIDREQSLKKTIGPHHGKKFSFENPSGVCVDCHGNILVTDEGQNCIVMFNPDSTLCDVVVNEGLQGPSGISMLEHGLMAVADCYHHCVKIFRYK</sequence>
<accession>A0A9F5MR84</accession>
<protein>
    <submittedName>
        <fullName evidence="4">Tripartite motif-containing protein 2-like</fullName>
    </submittedName>
</protein>
<dbReference type="PANTHER" id="PTHR24104">
    <property type="entry name" value="E3 UBIQUITIN-PROTEIN LIGASE NHLRC1-RELATED"/>
    <property type="match status" value="1"/>
</dbReference>
<dbReference type="Gene3D" id="2.120.10.30">
    <property type="entry name" value="TolB, C-terminal domain"/>
    <property type="match status" value="1"/>
</dbReference>
<keyword evidence="1" id="KW-0677">Repeat</keyword>
<reference evidence="4" key="1">
    <citation type="submission" date="2025-08" db="UniProtKB">
        <authorList>
            <consortium name="RefSeq"/>
        </authorList>
    </citation>
    <scope>IDENTIFICATION</scope>
    <source>
        <tissue evidence="4">Liver</tissue>
    </source>
</reference>
<dbReference type="Proteomes" id="UP000695026">
    <property type="component" value="Unplaced"/>
</dbReference>
<keyword evidence="3" id="KW-1185">Reference proteome</keyword>
<dbReference type="OrthoDB" id="10020332at2759"/>
<dbReference type="Gene3D" id="2.40.10.500">
    <property type="match status" value="1"/>
</dbReference>
<dbReference type="OMA" id="NENEDML"/>
<dbReference type="InterPro" id="IPR001258">
    <property type="entry name" value="NHL_repeat"/>
</dbReference>
<evidence type="ECO:0000256" key="1">
    <source>
        <dbReference type="ARBA" id="ARBA00022737"/>
    </source>
</evidence>
<gene>
    <name evidence="4" type="primary">LOC112540680</name>
</gene>
<dbReference type="Pfam" id="PF01436">
    <property type="entry name" value="NHL"/>
    <property type="match status" value="2"/>
</dbReference>
<dbReference type="InterPro" id="IPR050952">
    <property type="entry name" value="TRIM-NHL_E3_ligases"/>
</dbReference>
<dbReference type="SUPFAM" id="SSF101898">
    <property type="entry name" value="NHL repeat"/>
    <property type="match status" value="1"/>
</dbReference>
<dbReference type="GeneID" id="112540680"/>
<dbReference type="AlphaFoldDB" id="A0A9F5MR84"/>
<dbReference type="GO" id="GO:0061630">
    <property type="term" value="F:ubiquitin protein ligase activity"/>
    <property type="evidence" value="ECO:0007669"/>
    <property type="project" value="TreeGrafter"/>
</dbReference>
<organism evidence="3 4">
    <name type="scientific">Python bivittatus</name>
    <name type="common">Burmese python</name>
    <name type="synonym">Python molurus bivittatus</name>
    <dbReference type="NCBI Taxonomy" id="176946"/>
    <lineage>
        <taxon>Eukaryota</taxon>
        <taxon>Metazoa</taxon>
        <taxon>Chordata</taxon>
        <taxon>Craniata</taxon>
        <taxon>Vertebrata</taxon>
        <taxon>Euteleostomi</taxon>
        <taxon>Lepidosauria</taxon>
        <taxon>Squamata</taxon>
        <taxon>Bifurcata</taxon>
        <taxon>Unidentata</taxon>
        <taxon>Episquamata</taxon>
        <taxon>Toxicofera</taxon>
        <taxon>Serpentes</taxon>
        <taxon>Henophidia</taxon>
        <taxon>Pythonidae</taxon>
        <taxon>Python</taxon>
    </lineage>
</organism>
<dbReference type="RefSeq" id="XP_025022669.1">
    <property type="nucleotide sequence ID" value="XM_025166901.1"/>
</dbReference>
<dbReference type="PANTHER" id="PTHR24104:SF54">
    <property type="entry name" value="E3 UBIQUITIN-PROTEIN LIGASE TRIM32-LIKE"/>
    <property type="match status" value="1"/>
</dbReference>
<feature type="repeat" description="NHL" evidence="2">
    <location>
        <begin position="231"/>
        <end position="268"/>
    </location>
</feature>
<dbReference type="InterPro" id="IPR011042">
    <property type="entry name" value="6-blade_b-propeller_TolB-like"/>
</dbReference>
<dbReference type="PROSITE" id="PS51125">
    <property type="entry name" value="NHL"/>
    <property type="match status" value="1"/>
</dbReference>
<evidence type="ECO:0000313" key="4">
    <source>
        <dbReference type="RefSeq" id="XP_025022669.1"/>
    </source>
</evidence>
<dbReference type="GO" id="GO:0043161">
    <property type="term" value="P:proteasome-mediated ubiquitin-dependent protein catabolic process"/>
    <property type="evidence" value="ECO:0007669"/>
    <property type="project" value="TreeGrafter"/>
</dbReference>
<name>A0A9F5MR84_PYTBI</name>
<proteinExistence type="predicted"/>
<dbReference type="KEGG" id="pbi:112540680"/>